<protein>
    <submittedName>
        <fullName evidence="1">Uncharacterized protein</fullName>
    </submittedName>
</protein>
<sequence length="531" mass="55258">MQTTGNLGLKKPDGTDIVDIADLNGNMDVLDTAVKNVQDHAVDTVKHITAAERTAWNAKASTAAATASAAGLMAAADKAKLDGVAAGANKYVHPNHTGDVTSTGDGVTAIAPGVIVNADINAAAAIDATKIGTGVVSNAEFGYLDGVTSGIQGQLNSKAPLATTPQQTTADITYYVRTDGNDGNNGLANTAGGAFRTINRALNAIPRTVNHNASIFVSTGTYSEAVIVQGFSGTGTVALTGAATATNTHNVTDGVTSARNTCRVHISGFRSTTTTTHAFYVINTNETFFQYCTADVGTSQFAVYVESAKVYCANCIITGRSNIAVYAHLNGEIFMQDCSGSANSIGHQASYGGRIHISGTFIGSTSKKKTSEGGFVTDGPGVANPWGDNTTQYRTAVAGALATAGQAVSTGVFTKINYGIEYIDYLGEWNQSTATFVPQQSGQYQLSAVISIPGMPGGYWAQVSVFKDGTEDQCIARNMNSNMNDLIVSGSITTDLVVGHSYHFGVYHNALASVNLSTDGHYCHFRIVRVS</sequence>
<dbReference type="Gene3D" id="2.160.20.10">
    <property type="entry name" value="Single-stranded right-handed beta-helix, Pectin lyase-like"/>
    <property type="match status" value="1"/>
</dbReference>
<dbReference type="EMBL" id="LIRB01000102">
    <property type="protein sequence ID" value="KWX80314.1"/>
    <property type="molecule type" value="Genomic_DNA"/>
</dbReference>
<proteinExistence type="predicted"/>
<dbReference type="OrthoDB" id="1624444at2"/>
<evidence type="ECO:0000313" key="2">
    <source>
        <dbReference type="Proteomes" id="UP000070475"/>
    </source>
</evidence>
<dbReference type="RefSeq" id="WP_060859397.1">
    <property type="nucleotide sequence ID" value="NZ_LIRB01000102.1"/>
</dbReference>
<dbReference type="PATRIC" id="fig|483937.3.peg.5029"/>
<dbReference type="Proteomes" id="UP000070475">
    <property type="component" value="Unassembled WGS sequence"/>
</dbReference>
<name>A0A132U9F3_9BACL</name>
<dbReference type="InterPro" id="IPR012334">
    <property type="entry name" value="Pectin_lyas_fold"/>
</dbReference>
<dbReference type="AlphaFoldDB" id="A0A132U9F3"/>
<dbReference type="Gene3D" id="2.60.120.40">
    <property type="match status" value="1"/>
</dbReference>
<organism evidence="1 2">
    <name type="scientific">Paenibacillus riograndensis</name>
    <dbReference type="NCBI Taxonomy" id="483937"/>
    <lineage>
        <taxon>Bacteria</taxon>
        <taxon>Bacillati</taxon>
        <taxon>Bacillota</taxon>
        <taxon>Bacilli</taxon>
        <taxon>Bacillales</taxon>
        <taxon>Paenibacillaceae</taxon>
        <taxon>Paenibacillus</taxon>
        <taxon>Paenibacillus sonchi group</taxon>
    </lineage>
</organism>
<dbReference type="InterPro" id="IPR011050">
    <property type="entry name" value="Pectin_lyase_fold/virulence"/>
</dbReference>
<accession>A0A132U9F3</accession>
<keyword evidence="2" id="KW-1185">Reference proteome</keyword>
<reference evidence="1 2" key="1">
    <citation type="submission" date="2015-08" db="EMBL/GenBank/DDBJ databases">
        <title>Genomes of Paenibacillus riograndensis.</title>
        <authorList>
            <person name="Sant'Anna F.H."/>
            <person name="Souza R."/>
            <person name="Ambrosini A."/>
            <person name="Bach E."/>
            <person name="Fernandes G."/>
            <person name="Balsanelli E."/>
            <person name="Baura V.A."/>
            <person name="Pedrosa F.O."/>
            <person name="Souza E.M."/>
            <person name="Passaglia L."/>
        </authorList>
    </citation>
    <scope>NUCLEOTIDE SEQUENCE [LARGE SCALE GENOMIC DNA]</scope>
    <source>
        <strain evidence="1 2">CAS34</strain>
    </source>
</reference>
<comment type="caution">
    <text evidence="1">The sequence shown here is derived from an EMBL/GenBank/DDBJ whole genome shotgun (WGS) entry which is preliminary data.</text>
</comment>
<dbReference type="InterPro" id="IPR008983">
    <property type="entry name" value="Tumour_necrosis_fac-like_dom"/>
</dbReference>
<gene>
    <name evidence="1" type="ORF">AMQ84_04150</name>
</gene>
<evidence type="ECO:0000313" key="1">
    <source>
        <dbReference type="EMBL" id="KWX80314.1"/>
    </source>
</evidence>
<dbReference type="SUPFAM" id="SSF51126">
    <property type="entry name" value="Pectin lyase-like"/>
    <property type="match status" value="1"/>
</dbReference>